<gene>
    <name evidence="7" type="ORF">NA56DRAFT_653887</name>
</gene>
<dbReference type="InterPro" id="IPR009057">
    <property type="entry name" value="Homeodomain-like_sf"/>
</dbReference>
<dbReference type="GO" id="GO:0006355">
    <property type="term" value="P:regulation of DNA-templated transcription"/>
    <property type="evidence" value="ECO:0007669"/>
    <property type="project" value="InterPro"/>
</dbReference>
<evidence type="ECO:0000313" key="8">
    <source>
        <dbReference type="Proteomes" id="UP000235672"/>
    </source>
</evidence>
<evidence type="ECO:0000313" key="7">
    <source>
        <dbReference type="EMBL" id="PMD26998.1"/>
    </source>
</evidence>
<organism evidence="7 8">
    <name type="scientific">Hyaloscypha hepaticicola</name>
    <dbReference type="NCBI Taxonomy" id="2082293"/>
    <lineage>
        <taxon>Eukaryota</taxon>
        <taxon>Fungi</taxon>
        <taxon>Dikarya</taxon>
        <taxon>Ascomycota</taxon>
        <taxon>Pezizomycotina</taxon>
        <taxon>Leotiomycetes</taxon>
        <taxon>Helotiales</taxon>
        <taxon>Hyaloscyphaceae</taxon>
        <taxon>Hyaloscypha</taxon>
    </lineage>
</organism>
<dbReference type="GO" id="GO:0005634">
    <property type="term" value="C:nucleus"/>
    <property type="evidence" value="ECO:0007669"/>
    <property type="project" value="UniProtKB-SubCell"/>
</dbReference>
<comment type="subcellular location">
    <subcellularLocation>
        <location evidence="4">Nucleus</location>
    </subcellularLocation>
</comment>
<dbReference type="CDD" id="cd00086">
    <property type="entry name" value="homeodomain"/>
    <property type="match status" value="1"/>
</dbReference>
<dbReference type="InterPro" id="IPR008422">
    <property type="entry name" value="KN_HD"/>
</dbReference>
<feature type="compositionally biased region" description="Low complexity" evidence="5">
    <location>
        <begin position="376"/>
        <end position="389"/>
    </location>
</feature>
<dbReference type="EMBL" id="KZ613466">
    <property type="protein sequence ID" value="PMD26998.1"/>
    <property type="molecule type" value="Genomic_DNA"/>
</dbReference>
<keyword evidence="3 4" id="KW-0539">Nucleus</keyword>
<keyword evidence="2 4" id="KW-0371">Homeobox</keyword>
<dbReference type="InterPro" id="IPR050224">
    <property type="entry name" value="TALE_homeobox"/>
</dbReference>
<keyword evidence="1 4" id="KW-0238">DNA-binding</keyword>
<evidence type="ECO:0000256" key="4">
    <source>
        <dbReference type="PROSITE-ProRule" id="PRU00108"/>
    </source>
</evidence>
<proteinExistence type="predicted"/>
<dbReference type="PANTHER" id="PTHR11850">
    <property type="entry name" value="HOMEOBOX PROTEIN TRANSCRIPTION FACTORS"/>
    <property type="match status" value="1"/>
</dbReference>
<dbReference type="AlphaFoldDB" id="A0A2J6QL51"/>
<dbReference type="GO" id="GO:0003677">
    <property type="term" value="F:DNA binding"/>
    <property type="evidence" value="ECO:0007669"/>
    <property type="project" value="UniProtKB-UniRule"/>
</dbReference>
<dbReference type="PROSITE" id="PS50071">
    <property type="entry name" value="HOMEOBOX_2"/>
    <property type="match status" value="1"/>
</dbReference>
<accession>A0A2J6QL51</accession>
<evidence type="ECO:0000256" key="1">
    <source>
        <dbReference type="ARBA" id="ARBA00023125"/>
    </source>
</evidence>
<evidence type="ECO:0000259" key="6">
    <source>
        <dbReference type="PROSITE" id="PS50071"/>
    </source>
</evidence>
<dbReference type="SUPFAM" id="SSF46689">
    <property type="entry name" value="Homeodomain-like"/>
    <property type="match status" value="1"/>
</dbReference>
<sequence>MSYRVLGLDTIYLTKPDNELKLSVVPAVHIRIPHSISTLDDAALVGAMTSGNLWVSHGIACHLEIQVLFNGKPLDPTGHVTLLESLGYKLRDAQLWSHLSLSASLDPGPIDSSADSIPDLSININRGLDTPMQQARQRAWELDTFDIIPPESVLCAEFERMQIQFDFLDVRKKPKRVKTVQSGSTELDIEAEMLLDSAMDSVVQGSFDELAHNVDRMRGLPGLIRGFFVPELEFGGDPDLLQQGHVHSSTQDQEPFKPVSIADDGPGSAIGRSKGKKKSRHPKAVISLLNVWLETHPNKLYPSKVEKLDLASQTNITIDQVHNWFRCQRRKHGKEMYTAKDELLRARRGDDAPLRDVDDQENEDMLLSQPMNYTPSLTSQSSATSSVLSSHHRESFLKRPSPGPEPTLLDKSPACELGEAAIHILMSGHIGRGLRGIGAIQVEKPSPSLLVANIAPSTFSPGFKESMAHNAHFLPAIAHAISVSWPRNVQSPSLREKSSRLASLPTSSLTNEIHADATKEGTRNQILAVVQSRLWGMMHQKLYDPSDAAKIWRKSTSRDASGEDDESPDLLGTLNEEDVLKTGKVTEFGNFGEDEVEDFEDLLPRDDEDLLEYMEERERLSIERETEEMLFGGGWAGSLTDEEDACLLDGETGSDIMLF</sequence>
<evidence type="ECO:0000256" key="2">
    <source>
        <dbReference type="ARBA" id="ARBA00023155"/>
    </source>
</evidence>
<dbReference type="STRING" id="1745343.A0A2J6QL51"/>
<protein>
    <recommendedName>
        <fullName evidence="6">Homeobox domain-containing protein</fullName>
    </recommendedName>
</protein>
<name>A0A2J6QL51_9HELO</name>
<feature type="domain" description="Homeobox" evidence="6">
    <location>
        <begin position="272"/>
        <end position="335"/>
    </location>
</feature>
<dbReference type="Gene3D" id="1.10.10.60">
    <property type="entry name" value="Homeodomain-like"/>
    <property type="match status" value="1"/>
</dbReference>
<dbReference type="Pfam" id="PF05920">
    <property type="entry name" value="Homeobox_KN"/>
    <property type="match status" value="1"/>
</dbReference>
<feature type="region of interest" description="Disordered" evidence="5">
    <location>
        <begin position="239"/>
        <end position="281"/>
    </location>
</feature>
<reference evidence="7 8" key="1">
    <citation type="submission" date="2016-05" db="EMBL/GenBank/DDBJ databases">
        <title>A degradative enzymes factory behind the ericoid mycorrhizal symbiosis.</title>
        <authorList>
            <consortium name="DOE Joint Genome Institute"/>
            <person name="Martino E."/>
            <person name="Morin E."/>
            <person name="Grelet G."/>
            <person name="Kuo A."/>
            <person name="Kohler A."/>
            <person name="Daghino S."/>
            <person name="Barry K."/>
            <person name="Choi C."/>
            <person name="Cichocki N."/>
            <person name="Clum A."/>
            <person name="Copeland A."/>
            <person name="Hainaut M."/>
            <person name="Haridas S."/>
            <person name="Labutti K."/>
            <person name="Lindquist E."/>
            <person name="Lipzen A."/>
            <person name="Khouja H.-R."/>
            <person name="Murat C."/>
            <person name="Ohm R."/>
            <person name="Olson A."/>
            <person name="Spatafora J."/>
            <person name="Veneault-Fourrey C."/>
            <person name="Henrissat B."/>
            <person name="Grigoriev I."/>
            <person name="Martin F."/>
            <person name="Perotto S."/>
        </authorList>
    </citation>
    <scope>NUCLEOTIDE SEQUENCE [LARGE SCALE GENOMIC DNA]</scope>
    <source>
        <strain evidence="7 8">UAMH 7357</strain>
    </source>
</reference>
<dbReference type="OrthoDB" id="4187154at2759"/>
<feature type="region of interest" description="Disordered" evidence="5">
    <location>
        <begin position="370"/>
        <end position="411"/>
    </location>
</feature>
<dbReference type="Proteomes" id="UP000235672">
    <property type="component" value="Unassembled WGS sequence"/>
</dbReference>
<dbReference type="InterPro" id="IPR001356">
    <property type="entry name" value="HD"/>
</dbReference>
<dbReference type="SMART" id="SM00389">
    <property type="entry name" value="HOX"/>
    <property type="match status" value="1"/>
</dbReference>
<feature type="DNA-binding region" description="Homeobox" evidence="4">
    <location>
        <begin position="274"/>
        <end position="336"/>
    </location>
</feature>
<evidence type="ECO:0000256" key="5">
    <source>
        <dbReference type="SAM" id="MobiDB-lite"/>
    </source>
</evidence>
<keyword evidence="8" id="KW-1185">Reference proteome</keyword>
<evidence type="ECO:0000256" key="3">
    <source>
        <dbReference type="ARBA" id="ARBA00023242"/>
    </source>
</evidence>